<dbReference type="RefSeq" id="WP_264891283.1">
    <property type="nucleotide sequence ID" value="NZ_CP110257.1"/>
</dbReference>
<proteinExistence type="inferred from homology"/>
<feature type="domain" description="EamA" evidence="7">
    <location>
        <begin position="27"/>
        <end position="151"/>
    </location>
</feature>
<comment type="similarity">
    <text evidence="2">Belongs to the EamA transporter family.</text>
</comment>
<feature type="transmembrane region" description="Helical" evidence="6">
    <location>
        <begin position="81"/>
        <end position="101"/>
    </location>
</feature>
<feature type="transmembrane region" description="Helical" evidence="6">
    <location>
        <begin position="191"/>
        <end position="210"/>
    </location>
</feature>
<dbReference type="PANTHER" id="PTHR32322:SF2">
    <property type="entry name" value="EAMA DOMAIN-CONTAINING PROTEIN"/>
    <property type="match status" value="1"/>
</dbReference>
<feature type="transmembrane region" description="Helical" evidence="6">
    <location>
        <begin position="107"/>
        <end position="131"/>
    </location>
</feature>
<dbReference type="EMBL" id="CP110257">
    <property type="protein sequence ID" value="UZD53700.1"/>
    <property type="molecule type" value="Genomic_DNA"/>
</dbReference>
<feature type="transmembrane region" description="Helical" evidence="6">
    <location>
        <begin position="161"/>
        <end position="179"/>
    </location>
</feature>
<evidence type="ECO:0000256" key="5">
    <source>
        <dbReference type="ARBA" id="ARBA00023136"/>
    </source>
</evidence>
<dbReference type="Proteomes" id="UP001163266">
    <property type="component" value="Chromosome"/>
</dbReference>
<evidence type="ECO:0000313" key="9">
    <source>
        <dbReference type="Proteomes" id="UP001163266"/>
    </source>
</evidence>
<gene>
    <name evidence="8" type="primary">yedA</name>
    <name evidence="8" type="ORF">OMP39_08295</name>
</gene>
<feature type="transmembrane region" description="Helical" evidence="6">
    <location>
        <begin position="279"/>
        <end position="298"/>
    </location>
</feature>
<evidence type="ECO:0000256" key="3">
    <source>
        <dbReference type="ARBA" id="ARBA00022692"/>
    </source>
</evidence>
<evidence type="ECO:0000256" key="4">
    <source>
        <dbReference type="ARBA" id="ARBA00022989"/>
    </source>
</evidence>
<dbReference type="Pfam" id="PF00892">
    <property type="entry name" value="EamA"/>
    <property type="match status" value="2"/>
</dbReference>
<dbReference type="InterPro" id="IPR000620">
    <property type="entry name" value="EamA_dom"/>
</dbReference>
<feature type="domain" description="EamA" evidence="7">
    <location>
        <begin position="162"/>
        <end position="296"/>
    </location>
</feature>
<comment type="subcellular location">
    <subcellularLocation>
        <location evidence="1">Membrane</location>
        <topology evidence="1">Multi-pass membrane protein</topology>
    </subcellularLocation>
</comment>
<dbReference type="PANTHER" id="PTHR32322">
    <property type="entry name" value="INNER MEMBRANE TRANSPORTER"/>
    <property type="match status" value="1"/>
</dbReference>
<evidence type="ECO:0000256" key="6">
    <source>
        <dbReference type="SAM" id="Phobius"/>
    </source>
</evidence>
<evidence type="ECO:0000259" key="7">
    <source>
        <dbReference type="Pfam" id="PF00892"/>
    </source>
</evidence>
<feature type="transmembrane region" description="Helical" evidence="6">
    <location>
        <begin position="222"/>
        <end position="245"/>
    </location>
</feature>
<organism evidence="8 9">
    <name type="scientific">Caldimonas aquatica</name>
    <dbReference type="NCBI Taxonomy" id="376175"/>
    <lineage>
        <taxon>Bacteria</taxon>
        <taxon>Pseudomonadati</taxon>
        <taxon>Pseudomonadota</taxon>
        <taxon>Betaproteobacteria</taxon>
        <taxon>Burkholderiales</taxon>
        <taxon>Sphaerotilaceae</taxon>
        <taxon>Caldimonas</taxon>
    </lineage>
</organism>
<accession>A0ABY6MN03</accession>
<sequence length="309" mass="32177">MTSLSTLASRGPSAHRLDPVLVGCLAATWLVWGSTYLAIKYALLSFPPFFQMGTRFLVAGALLMAWMRWRGRPLPNARQWLHAAVVGALMLGGGMGGTAYAEQTVGSGLVVAFIAVVPLMIAALNLIWGLLPTRWETAGIVVGLAGVLLLTQGAGFQASPAGLAAIAMACAGWSLGSVLSQRSLPLAPGAMGFASEMLCGGALLMAMAWLSGESPEWPPQPLAVAAWGYLVVFGSLVAFNAYMVLLARASAALASSYTFVNPVIAMLLGVFVAGEHVTGYEWLAAGIVLVGVVLMLRGKASGAHRPHRT</sequence>
<dbReference type="InterPro" id="IPR037185">
    <property type="entry name" value="EmrE-like"/>
</dbReference>
<evidence type="ECO:0000313" key="8">
    <source>
        <dbReference type="EMBL" id="UZD53700.1"/>
    </source>
</evidence>
<reference evidence="8" key="1">
    <citation type="submission" date="2022-10" db="EMBL/GenBank/DDBJ databases">
        <title>Complete genome sequence of Schlegelella aquatica LMG 23380.</title>
        <authorList>
            <person name="Musilova J."/>
            <person name="Kourilova X."/>
            <person name="Bezdicek M."/>
            <person name="Hermankova K."/>
            <person name="Obruca S."/>
            <person name="Sedlar K."/>
        </authorList>
    </citation>
    <scope>NUCLEOTIDE SEQUENCE</scope>
    <source>
        <strain evidence="8">LMG 23380</strain>
    </source>
</reference>
<keyword evidence="5 6" id="KW-0472">Membrane</keyword>
<dbReference type="SUPFAM" id="SSF103481">
    <property type="entry name" value="Multidrug resistance efflux transporter EmrE"/>
    <property type="match status" value="2"/>
</dbReference>
<feature type="transmembrane region" description="Helical" evidence="6">
    <location>
        <begin position="20"/>
        <end position="43"/>
    </location>
</feature>
<protein>
    <submittedName>
        <fullName evidence="8">Drug/metabolite exporter YedA</fullName>
    </submittedName>
</protein>
<dbReference type="InterPro" id="IPR050638">
    <property type="entry name" value="AA-Vitamin_Transporters"/>
</dbReference>
<name>A0ABY6MN03_9BURK</name>
<evidence type="ECO:0000256" key="2">
    <source>
        <dbReference type="ARBA" id="ARBA00007362"/>
    </source>
</evidence>
<keyword evidence="3 6" id="KW-0812">Transmembrane</keyword>
<keyword evidence="4 6" id="KW-1133">Transmembrane helix</keyword>
<keyword evidence="9" id="KW-1185">Reference proteome</keyword>
<feature type="transmembrane region" description="Helical" evidence="6">
    <location>
        <begin position="252"/>
        <end position="273"/>
    </location>
</feature>
<feature type="transmembrane region" description="Helical" evidence="6">
    <location>
        <begin position="49"/>
        <end position="69"/>
    </location>
</feature>
<feature type="transmembrane region" description="Helical" evidence="6">
    <location>
        <begin position="138"/>
        <end position="155"/>
    </location>
</feature>
<dbReference type="NCBIfam" id="NF008432">
    <property type="entry name" value="PRK11272.1"/>
    <property type="match status" value="1"/>
</dbReference>
<evidence type="ECO:0000256" key="1">
    <source>
        <dbReference type="ARBA" id="ARBA00004141"/>
    </source>
</evidence>